<dbReference type="Pfam" id="PF13639">
    <property type="entry name" value="zf-RING_2"/>
    <property type="match status" value="1"/>
</dbReference>
<gene>
    <name evidence="6" type="ORF">CLAFUR5_12173</name>
</gene>
<dbReference type="Proteomes" id="UP000756132">
    <property type="component" value="Chromosome 10"/>
</dbReference>
<evidence type="ECO:0000256" key="1">
    <source>
        <dbReference type="ARBA" id="ARBA00022723"/>
    </source>
</evidence>
<dbReference type="InterPro" id="IPR001841">
    <property type="entry name" value="Znf_RING"/>
</dbReference>
<dbReference type="OrthoDB" id="6270329at2759"/>
<accession>A0A9Q8PI10</accession>
<dbReference type="KEGG" id="ffu:CLAFUR5_12173"/>
<dbReference type="PROSITE" id="PS00518">
    <property type="entry name" value="ZF_RING_1"/>
    <property type="match status" value="1"/>
</dbReference>
<evidence type="ECO:0000256" key="3">
    <source>
        <dbReference type="ARBA" id="ARBA00022833"/>
    </source>
</evidence>
<name>A0A9Q8PI10_PASFU</name>
<dbReference type="SUPFAM" id="SSF57850">
    <property type="entry name" value="RING/U-box"/>
    <property type="match status" value="1"/>
</dbReference>
<organism evidence="6 7">
    <name type="scientific">Passalora fulva</name>
    <name type="common">Tomato leaf mold</name>
    <name type="synonym">Cladosporium fulvum</name>
    <dbReference type="NCBI Taxonomy" id="5499"/>
    <lineage>
        <taxon>Eukaryota</taxon>
        <taxon>Fungi</taxon>
        <taxon>Dikarya</taxon>
        <taxon>Ascomycota</taxon>
        <taxon>Pezizomycotina</taxon>
        <taxon>Dothideomycetes</taxon>
        <taxon>Dothideomycetidae</taxon>
        <taxon>Mycosphaerellales</taxon>
        <taxon>Mycosphaerellaceae</taxon>
        <taxon>Fulvia</taxon>
    </lineage>
</organism>
<dbReference type="AlphaFoldDB" id="A0A9Q8PI10"/>
<dbReference type="PROSITE" id="PS50089">
    <property type="entry name" value="ZF_RING_2"/>
    <property type="match status" value="1"/>
</dbReference>
<dbReference type="InterPro" id="IPR017907">
    <property type="entry name" value="Znf_RING_CS"/>
</dbReference>
<evidence type="ECO:0000313" key="6">
    <source>
        <dbReference type="EMBL" id="UJO22775.1"/>
    </source>
</evidence>
<evidence type="ECO:0000313" key="7">
    <source>
        <dbReference type="Proteomes" id="UP000756132"/>
    </source>
</evidence>
<keyword evidence="7" id="KW-1185">Reference proteome</keyword>
<keyword evidence="2 4" id="KW-0863">Zinc-finger</keyword>
<dbReference type="RefSeq" id="XP_047767141.1">
    <property type="nucleotide sequence ID" value="XM_047911321.1"/>
</dbReference>
<sequence>MALPAQADFLANLAADKCPICYEPFVVPIKTECGHSFCMKCAKEWFTTARTCPSCRTPLYKKPEDWEDSDSDEGEDIESSEEIVDEEIQVAPRTLTVIPDTDGPLIYDDWIHVELLDAEENLEVNLDDDLFRETLVSLCFTEEDHKHFWEARPDWDDPILITRLHLRSQTIAAIVRLTPDFESAIEARLNFREACCWSGWAEAGRYVLAKLSELWDEWPEQTARALYGDLSSGWLQHLEVVGLPLPKYDERCETWGTFEQNVDQLFTQVVIFAQETARRYSNARNRSSLPTVDCRGHDREEEFEHQEEEGGLVRCRGVL</sequence>
<keyword evidence="3" id="KW-0862">Zinc</keyword>
<evidence type="ECO:0000256" key="4">
    <source>
        <dbReference type="PROSITE-ProRule" id="PRU00175"/>
    </source>
</evidence>
<dbReference type="Gene3D" id="3.30.40.10">
    <property type="entry name" value="Zinc/RING finger domain, C3HC4 (zinc finger)"/>
    <property type="match status" value="1"/>
</dbReference>
<protein>
    <recommendedName>
        <fullName evidence="5">RING-type domain-containing protein</fullName>
    </recommendedName>
</protein>
<dbReference type="PANTHER" id="PTHR23327:SF51">
    <property type="entry name" value="TRANSCRIPTIONAL REGULATOR OF YEAST FORM ADHERENCE 3"/>
    <property type="match status" value="1"/>
</dbReference>
<reference evidence="6" key="2">
    <citation type="journal article" date="2022" name="Microb. Genom.">
        <title>A chromosome-scale genome assembly of the tomato pathogen Cladosporium fulvum reveals a compartmentalized genome architecture and the presence of a dispensable chromosome.</title>
        <authorList>
            <person name="Zaccaron A.Z."/>
            <person name="Chen L.H."/>
            <person name="Samaras A."/>
            <person name="Stergiopoulos I."/>
        </authorList>
    </citation>
    <scope>NUCLEOTIDE SEQUENCE</scope>
    <source>
        <strain evidence="6">Race5_Kim</strain>
    </source>
</reference>
<dbReference type="InterPro" id="IPR013083">
    <property type="entry name" value="Znf_RING/FYVE/PHD"/>
</dbReference>
<dbReference type="SMART" id="SM00184">
    <property type="entry name" value="RING"/>
    <property type="match status" value="1"/>
</dbReference>
<dbReference type="PANTHER" id="PTHR23327">
    <property type="entry name" value="RING FINGER PROTEIN 127"/>
    <property type="match status" value="1"/>
</dbReference>
<proteinExistence type="predicted"/>
<dbReference type="GeneID" id="71992051"/>
<reference evidence="6" key="1">
    <citation type="submission" date="2021-12" db="EMBL/GenBank/DDBJ databases">
        <authorList>
            <person name="Zaccaron A."/>
            <person name="Stergiopoulos I."/>
        </authorList>
    </citation>
    <scope>NUCLEOTIDE SEQUENCE</scope>
    <source>
        <strain evidence="6">Race5_Kim</strain>
    </source>
</reference>
<dbReference type="EMBL" id="CP090172">
    <property type="protein sequence ID" value="UJO22775.1"/>
    <property type="molecule type" value="Genomic_DNA"/>
</dbReference>
<evidence type="ECO:0000259" key="5">
    <source>
        <dbReference type="PROSITE" id="PS50089"/>
    </source>
</evidence>
<evidence type="ECO:0000256" key="2">
    <source>
        <dbReference type="ARBA" id="ARBA00022771"/>
    </source>
</evidence>
<feature type="domain" description="RING-type" evidence="5">
    <location>
        <begin position="18"/>
        <end position="56"/>
    </location>
</feature>
<dbReference type="GO" id="GO:0008270">
    <property type="term" value="F:zinc ion binding"/>
    <property type="evidence" value="ECO:0007669"/>
    <property type="project" value="UniProtKB-KW"/>
</dbReference>
<keyword evidence="1" id="KW-0479">Metal-binding</keyword>